<dbReference type="EMBL" id="KZ664887">
    <property type="protein sequence ID" value="PPS02638.1"/>
    <property type="molecule type" value="Genomic_DNA"/>
</dbReference>
<organism evidence="1 2">
    <name type="scientific">Gossypium barbadense</name>
    <name type="common">Sea Island cotton</name>
    <name type="synonym">Hibiscus barbadensis</name>
    <dbReference type="NCBI Taxonomy" id="3634"/>
    <lineage>
        <taxon>Eukaryota</taxon>
        <taxon>Viridiplantae</taxon>
        <taxon>Streptophyta</taxon>
        <taxon>Embryophyta</taxon>
        <taxon>Tracheophyta</taxon>
        <taxon>Spermatophyta</taxon>
        <taxon>Magnoliopsida</taxon>
        <taxon>eudicotyledons</taxon>
        <taxon>Gunneridae</taxon>
        <taxon>Pentapetalae</taxon>
        <taxon>rosids</taxon>
        <taxon>malvids</taxon>
        <taxon>Malvales</taxon>
        <taxon>Malvaceae</taxon>
        <taxon>Malvoideae</taxon>
        <taxon>Gossypium</taxon>
    </lineage>
</organism>
<dbReference type="AlphaFoldDB" id="A0A2P5XH07"/>
<evidence type="ECO:0000313" key="1">
    <source>
        <dbReference type="EMBL" id="PPS02638.1"/>
    </source>
</evidence>
<dbReference type="Proteomes" id="UP000239757">
    <property type="component" value="Unassembled WGS sequence"/>
</dbReference>
<accession>A0A2P5XH07</accession>
<reference evidence="1 2" key="1">
    <citation type="submission" date="2015-01" db="EMBL/GenBank/DDBJ databases">
        <title>Genome of allotetraploid Gossypium barbadense reveals genomic plasticity and fiber elongation in cotton evolution.</title>
        <authorList>
            <person name="Chen X."/>
            <person name="Liu X."/>
            <person name="Zhao B."/>
            <person name="Zheng H."/>
            <person name="Hu Y."/>
            <person name="Lu G."/>
            <person name="Yang C."/>
            <person name="Chen J."/>
            <person name="Shan C."/>
            <person name="Zhang L."/>
            <person name="Zhou Y."/>
            <person name="Wang L."/>
            <person name="Guo W."/>
            <person name="Bai Y."/>
            <person name="Ruan J."/>
            <person name="Shangguan X."/>
            <person name="Mao Y."/>
            <person name="Jiang J."/>
            <person name="Zhu Y."/>
            <person name="Lei J."/>
            <person name="Kang H."/>
            <person name="Chen S."/>
            <person name="He X."/>
            <person name="Wang R."/>
            <person name="Wang Y."/>
            <person name="Chen J."/>
            <person name="Wang L."/>
            <person name="Yu S."/>
            <person name="Wang B."/>
            <person name="Wei J."/>
            <person name="Song S."/>
            <person name="Lu X."/>
            <person name="Gao Z."/>
            <person name="Gu W."/>
            <person name="Deng X."/>
            <person name="Ma D."/>
            <person name="Wang S."/>
            <person name="Liang W."/>
            <person name="Fang L."/>
            <person name="Cai C."/>
            <person name="Zhu X."/>
            <person name="Zhou B."/>
            <person name="Zhang Y."/>
            <person name="Chen Z."/>
            <person name="Xu S."/>
            <person name="Zhu R."/>
            <person name="Wang S."/>
            <person name="Zhang T."/>
            <person name="Zhao G."/>
        </authorList>
    </citation>
    <scope>NUCLEOTIDE SEQUENCE [LARGE SCALE GENOMIC DNA]</scope>
    <source>
        <strain evidence="2">cv. Xinhai21</strain>
        <tissue evidence="1">Leaf</tissue>
    </source>
</reference>
<evidence type="ECO:0000313" key="2">
    <source>
        <dbReference type="Proteomes" id="UP000239757"/>
    </source>
</evidence>
<dbReference type="OrthoDB" id="1747431at2759"/>
<protein>
    <submittedName>
        <fullName evidence="1">Uncharacterized protein</fullName>
    </submittedName>
</protein>
<sequence length="114" mass="13584">MEDGYVYVEGIRNAMKVNANRVRRMNAELYLRNLETFRVQEYVGRCLDLHPGPCAHAKLHVEQFIDEVYMLQRTMRIWGNEFLIISNVSNWEFSPLAFEMLMDYSLRRHSKGRP</sequence>
<gene>
    <name evidence="1" type="ORF">GOBAR_AA18023</name>
</gene>
<name>A0A2P5XH07_GOSBA</name>
<proteinExistence type="predicted"/>